<keyword evidence="4" id="KW-0067">ATP-binding</keyword>
<dbReference type="EMBL" id="RCBY01000098">
    <property type="protein sequence ID" value="RQH38977.1"/>
    <property type="molecule type" value="Genomic_DNA"/>
</dbReference>
<dbReference type="SMART" id="SM00320">
    <property type="entry name" value="WD40"/>
    <property type="match status" value="7"/>
</dbReference>
<dbReference type="Pfam" id="PF00400">
    <property type="entry name" value="WD40"/>
    <property type="match status" value="3"/>
</dbReference>
<feature type="repeat" description="WD" evidence="3">
    <location>
        <begin position="423"/>
        <end position="464"/>
    </location>
</feature>
<dbReference type="SUPFAM" id="SSF56112">
    <property type="entry name" value="Protein kinase-like (PK-like)"/>
    <property type="match status" value="1"/>
</dbReference>
<dbReference type="InterPro" id="IPR001680">
    <property type="entry name" value="WD40_rpt"/>
</dbReference>
<dbReference type="GO" id="GO:0005524">
    <property type="term" value="F:ATP binding"/>
    <property type="evidence" value="ECO:0007669"/>
    <property type="project" value="UniProtKB-UniRule"/>
</dbReference>
<feature type="repeat" description="WD" evidence="3">
    <location>
        <begin position="507"/>
        <end position="548"/>
    </location>
</feature>
<feature type="repeat" description="WD" evidence="3">
    <location>
        <begin position="465"/>
        <end position="506"/>
    </location>
</feature>
<keyword evidence="2" id="KW-0677">Repeat</keyword>
<gene>
    <name evidence="6" type="ORF">D5R40_17325</name>
</gene>
<keyword evidence="1 3" id="KW-0853">WD repeat</keyword>
<dbReference type="InterPro" id="IPR036322">
    <property type="entry name" value="WD40_repeat_dom_sf"/>
</dbReference>
<dbReference type="Gene3D" id="1.10.510.10">
    <property type="entry name" value="Transferase(Phosphotransferase) domain 1"/>
    <property type="match status" value="1"/>
</dbReference>
<feature type="repeat" description="WD" evidence="3">
    <location>
        <begin position="381"/>
        <end position="413"/>
    </location>
</feature>
<dbReference type="OrthoDB" id="447211at2"/>
<dbReference type="CDD" id="cd00200">
    <property type="entry name" value="WD40"/>
    <property type="match status" value="1"/>
</dbReference>
<dbReference type="Pfam" id="PF25173">
    <property type="entry name" value="Beta-prop_WDR3_1st"/>
    <property type="match status" value="1"/>
</dbReference>
<dbReference type="InterPro" id="IPR017441">
    <property type="entry name" value="Protein_kinase_ATP_BS"/>
</dbReference>
<feature type="binding site" evidence="4">
    <location>
        <position position="41"/>
    </location>
    <ligand>
        <name>ATP</name>
        <dbReference type="ChEBI" id="CHEBI:30616"/>
    </ligand>
</feature>
<dbReference type="PANTHER" id="PTHR19848:SF8">
    <property type="entry name" value="F-BOX AND WD REPEAT DOMAIN CONTAINING 7"/>
    <property type="match status" value="1"/>
</dbReference>
<keyword evidence="4" id="KW-0547">Nucleotide-binding</keyword>
<dbReference type="PRINTS" id="PR00320">
    <property type="entry name" value="GPROTEINBRPT"/>
</dbReference>
<evidence type="ECO:0000259" key="5">
    <source>
        <dbReference type="PROSITE" id="PS50011"/>
    </source>
</evidence>
<evidence type="ECO:0000256" key="2">
    <source>
        <dbReference type="ARBA" id="ARBA00022737"/>
    </source>
</evidence>
<dbReference type="InterPro" id="IPR019775">
    <property type="entry name" value="WD40_repeat_CS"/>
</dbReference>
<dbReference type="PANTHER" id="PTHR19848">
    <property type="entry name" value="WD40 REPEAT PROTEIN"/>
    <property type="match status" value="1"/>
</dbReference>
<evidence type="ECO:0000256" key="3">
    <source>
        <dbReference type="PROSITE-ProRule" id="PRU00221"/>
    </source>
</evidence>
<dbReference type="InterPro" id="IPR011009">
    <property type="entry name" value="Kinase-like_dom_sf"/>
</dbReference>
<proteinExistence type="predicted"/>
<dbReference type="Gene3D" id="2.130.10.10">
    <property type="entry name" value="YVTN repeat-like/Quinoprotein amine dehydrogenase"/>
    <property type="match status" value="3"/>
</dbReference>
<keyword evidence="6" id="KW-0723">Serine/threonine-protein kinase</keyword>
<dbReference type="InterPro" id="IPR015943">
    <property type="entry name" value="WD40/YVTN_repeat-like_dom_sf"/>
</dbReference>
<keyword evidence="7" id="KW-1185">Reference proteome</keyword>
<comment type="caution">
    <text evidence="6">The sequence shown here is derived from an EMBL/GenBank/DDBJ whole genome shotgun (WGS) entry which is preliminary data.</text>
</comment>
<evidence type="ECO:0000256" key="1">
    <source>
        <dbReference type="ARBA" id="ARBA00022574"/>
    </source>
</evidence>
<dbReference type="PROSITE" id="PS50082">
    <property type="entry name" value="WD_REPEATS_2"/>
    <property type="match status" value="7"/>
</dbReference>
<keyword evidence="6" id="KW-0418">Kinase</keyword>
<evidence type="ECO:0000313" key="7">
    <source>
        <dbReference type="Proteomes" id="UP000269154"/>
    </source>
</evidence>
<dbReference type="Proteomes" id="UP000269154">
    <property type="component" value="Unassembled WGS sequence"/>
</dbReference>
<dbReference type="PROSITE" id="PS50011">
    <property type="entry name" value="PROTEIN_KINASE_DOM"/>
    <property type="match status" value="1"/>
</dbReference>
<accession>A0A3N6Q570</accession>
<evidence type="ECO:0000256" key="4">
    <source>
        <dbReference type="PROSITE-ProRule" id="PRU10141"/>
    </source>
</evidence>
<dbReference type="Pfam" id="PF00069">
    <property type="entry name" value="Pkinase"/>
    <property type="match status" value="1"/>
</dbReference>
<name>A0A3N6Q570_9CYAN</name>
<dbReference type="CDD" id="cd14014">
    <property type="entry name" value="STKc_PknB_like"/>
    <property type="match status" value="1"/>
</dbReference>
<keyword evidence="6" id="KW-0808">Transferase</keyword>
<sequence length="678" mass="74023">MINKILRHRYKIISELGKGGFGTTYLALDLDLPNHPQCVVKQLAPYDPRPEVFQVAKTLFEKEAITLQRLGEHNQIPRLFAYFEEGGQFYLVQEFIEGNDLTKEIYPGKNFGEDRTIQLLTEILSVLQYVHQQNVIHRDLKLQNIMRRKSDRKIVLIDFGAVKEIKGLAITTGGHTTMTIAVGTPGYMPSEQAAGQPRFCSDIYAVGMIGIEALTGIQANKLVKDNSTGEIVWKNQVNVSDKLVLILDKMVSDYWKYRYQSIDEVIVELSDINNNFNNQSPQEISQQHTVVINSNQHNSQPKTTIPSTSSSSNSAQTLVKIGLGIGIAFSIIIASIIINNIPSEQETSSSTKNSQKERASVKTSTPNLISYATNISEVRTLSGHNDWIRSIAISPDGQTVVSGSWDNTIKVWDWVNGNLQGTFATQSDKIFAVAITPDGQTIISGGADGTINIWDLATGSLKNTLTGHSKAVYSIAISRDGQTVISGSADGTIKIWDLATESLKATLTGHSKAVYSVAISSEKQIIVSGSADGTIKIWDLVTGSLINTFSGHSDRIFSVAISSDGQNVVSGSADETIQVWDLRFFSKVENDIILISNLKNTLTGHSNEVWSVAISPDGQTIVSGSEDKTIKIWDLATGSLKNTLTGHTWVVTSIAISSDGQTIVSGSDDKTIKVWSAR</sequence>
<protein>
    <submittedName>
        <fullName evidence="6">Serine/threonine protein kinase</fullName>
    </submittedName>
</protein>
<dbReference type="PROSITE" id="PS00678">
    <property type="entry name" value="WD_REPEATS_1"/>
    <property type="match status" value="5"/>
</dbReference>
<dbReference type="RefSeq" id="WP_124147292.1">
    <property type="nucleotide sequence ID" value="NZ_CAWOKI010000252.1"/>
</dbReference>
<feature type="repeat" description="WD" evidence="3">
    <location>
        <begin position="644"/>
        <end position="678"/>
    </location>
</feature>
<dbReference type="SMART" id="SM00220">
    <property type="entry name" value="S_TKc"/>
    <property type="match status" value="1"/>
</dbReference>
<organism evidence="6 7">
    <name type="scientific">Okeania hirsuta</name>
    <dbReference type="NCBI Taxonomy" id="1458930"/>
    <lineage>
        <taxon>Bacteria</taxon>
        <taxon>Bacillati</taxon>
        <taxon>Cyanobacteriota</taxon>
        <taxon>Cyanophyceae</taxon>
        <taxon>Oscillatoriophycideae</taxon>
        <taxon>Oscillatoriales</taxon>
        <taxon>Microcoleaceae</taxon>
        <taxon>Okeania</taxon>
    </lineage>
</organism>
<dbReference type="SUPFAM" id="SSF50978">
    <property type="entry name" value="WD40 repeat-like"/>
    <property type="match status" value="1"/>
</dbReference>
<feature type="repeat" description="WD" evidence="3">
    <location>
        <begin position="602"/>
        <end position="643"/>
    </location>
</feature>
<dbReference type="GO" id="GO:0004674">
    <property type="term" value="F:protein serine/threonine kinase activity"/>
    <property type="evidence" value="ECO:0007669"/>
    <property type="project" value="UniProtKB-KW"/>
</dbReference>
<reference evidence="6 7" key="1">
    <citation type="journal article" date="2018" name="ACS Chem. Biol.">
        <title>Ketoreductase domain dysfunction expands chemodiversity: malyngamide biosynthesis in the cyanobacterium Okeania hirsuta.</title>
        <authorList>
            <person name="Moss N.A."/>
            <person name="Leao T."/>
            <person name="Rankin M."/>
            <person name="McCullough T.M."/>
            <person name="Qu P."/>
            <person name="Korobeynikov A."/>
            <person name="Smith J.L."/>
            <person name="Gerwick L."/>
            <person name="Gerwick W.H."/>
        </authorList>
    </citation>
    <scope>NUCLEOTIDE SEQUENCE [LARGE SCALE GENOMIC DNA]</scope>
    <source>
        <strain evidence="6 7">PAB10Feb10-1</strain>
    </source>
</reference>
<dbReference type="InterPro" id="IPR000719">
    <property type="entry name" value="Prot_kinase_dom"/>
</dbReference>
<feature type="repeat" description="WD" evidence="3">
    <location>
        <begin position="549"/>
        <end position="590"/>
    </location>
</feature>
<dbReference type="AlphaFoldDB" id="A0A3N6Q570"/>
<dbReference type="PROSITE" id="PS00107">
    <property type="entry name" value="PROTEIN_KINASE_ATP"/>
    <property type="match status" value="1"/>
</dbReference>
<dbReference type="InterPro" id="IPR020472">
    <property type="entry name" value="WD40_PAC1"/>
</dbReference>
<evidence type="ECO:0000313" key="6">
    <source>
        <dbReference type="EMBL" id="RQH38977.1"/>
    </source>
</evidence>
<dbReference type="PROSITE" id="PS50294">
    <property type="entry name" value="WD_REPEATS_REGION"/>
    <property type="match status" value="7"/>
</dbReference>
<feature type="domain" description="Protein kinase" evidence="5">
    <location>
        <begin position="10"/>
        <end position="291"/>
    </location>
</feature>